<dbReference type="Proteomes" id="UP000176494">
    <property type="component" value="Unassembled WGS sequence"/>
</dbReference>
<gene>
    <name evidence="1" type="ORF">A2114_02420</name>
</gene>
<reference evidence="1 2" key="1">
    <citation type="journal article" date="2016" name="Nat. Commun.">
        <title>Thousands of microbial genomes shed light on interconnected biogeochemical processes in an aquifer system.</title>
        <authorList>
            <person name="Anantharaman K."/>
            <person name="Brown C.T."/>
            <person name="Hug L.A."/>
            <person name="Sharon I."/>
            <person name="Castelle C.J."/>
            <person name="Probst A.J."/>
            <person name="Thomas B.C."/>
            <person name="Singh A."/>
            <person name="Wilkins M.J."/>
            <person name="Karaoz U."/>
            <person name="Brodie E.L."/>
            <person name="Williams K.H."/>
            <person name="Hubbard S.S."/>
            <person name="Banfield J.F."/>
        </authorList>
    </citation>
    <scope>NUCLEOTIDE SEQUENCE [LARGE SCALE GENOMIC DNA]</scope>
</reference>
<evidence type="ECO:0000313" key="1">
    <source>
        <dbReference type="EMBL" id="OHA57711.1"/>
    </source>
</evidence>
<dbReference type="STRING" id="1802435.A2114_02420"/>
<accession>A0A1G2QCM0</accession>
<dbReference type="EMBL" id="MHTG01000007">
    <property type="protein sequence ID" value="OHA57711.1"/>
    <property type="molecule type" value="Genomic_DNA"/>
</dbReference>
<name>A0A1G2QCM0_9BACT</name>
<proteinExistence type="predicted"/>
<organism evidence="1 2">
    <name type="scientific">Candidatus Vogelbacteria bacterium GWA1_51_14</name>
    <dbReference type="NCBI Taxonomy" id="1802435"/>
    <lineage>
        <taxon>Bacteria</taxon>
        <taxon>Candidatus Vogeliibacteriota</taxon>
    </lineage>
</organism>
<dbReference type="AlphaFoldDB" id="A0A1G2QCM0"/>
<evidence type="ECO:0000313" key="2">
    <source>
        <dbReference type="Proteomes" id="UP000176494"/>
    </source>
</evidence>
<comment type="caution">
    <text evidence="1">The sequence shown here is derived from an EMBL/GenBank/DDBJ whole genome shotgun (WGS) entry which is preliminary data.</text>
</comment>
<protein>
    <submittedName>
        <fullName evidence="1">Uncharacterized protein</fullName>
    </submittedName>
</protein>
<sequence>MKTFKPVPEDHVCVSSIEFGRYFAGNLVTLDRRVLMAKVGVCKECRSKWKQLASALIKTGR</sequence>